<protein>
    <submittedName>
        <fullName evidence="2">Uncharacterized protein</fullName>
    </submittedName>
</protein>
<feature type="region of interest" description="Disordered" evidence="1">
    <location>
        <begin position="93"/>
        <end position="138"/>
    </location>
</feature>
<evidence type="ECO:0000313" key="3">
    <source>
        <dbReference type="Proteomes" id="UP001209570"/>
    </source>
</evidence>
<keyword evidence="3" id="KW-1185">Reference proteome</keyword>
<dbReference type="AlphaFoldDB" id="A0AAD5L4J2"/>
<evidence type="ECO:0000313" key="2">
    <source>
        <dbReference type="EMBL" id="KAJ0389128.1"/>
    </source>
</evidence>
<gene>
    <name evidence="2" type="ORF">P43SY_011979</name>
</gene>
<dbReference type="Proteomes" id="UP001209570">
    <property type="component" value="Unassembled WGS sequence"/>
</dbReference>
<accession>A0AAD5L4J2</accession>
<name>A0AAD5L4J2_PYTIN</name>
<dbReference type="SUPFAM" id="SSF54001">
    <property type="entry name" value="Cysteine proteinases"/>
    <property type="match status" value="1"/>
</dbReference>
<dbReference type="InterPro" id="IPR038765">
    <property type="entry name" value="Papain-like_cys_pep_sf"/>
</dbReference>
<dbReference type="Gene3D" id="3.90.70.10">
    <property type="entry name" value="Cysteine proteinases"/>
    <property type="match status" value="1"/>
</dbReference>
<reference evidence="2" key="1">
    <citation type="submission" date="2021-12" db="EMBL/GenBank/DDBJ databases">
        <title>Prjna785345.</title>
        <authorList>
            <person name="Rujirawat T."/>
            <person name="Krajaejun T."/>
        </authorList>
    </citation>
    <scope>NUCLEOTIDE SEQUENCE</scope>
    <source>
        <strain evidence="2">Pi057C3</strain>
    </source>
</reference>
<comment type="caution">
    <text evidence="2">The sequence shown here is derived from an EMBL/GenBank/DDBJ whole genome shotgun (WGS) entry which is preliminary data.</text>
</comment>
<proteinExistence type="predicted"/>
<dbReference type="EMBL" id="JAKCXM010004780">
    <property type="protein sequence ID" value="KAJ0389128.1"/>
    <property type="molecule type" value="Genomic_DNA"/>
</dbReference>
<organism evidence="2 3">
    <name type="scientific">Pythium insidiosum</name>
    <name type="common">Pythiosis disease agent</name>
    <dbReference type="NCBI Taxonomy" id="114742"/>
    <lineage>
        <taxon>Eukaryota</taxon>
        <taxon>Sar</taxon>
        <taxon>Stramenopiles</taxon>
        <taxon>Oomycota</taxon>
        <taxon>Peronosporomycetes</taxon>
        <taxon>Pythiales</taxon>
        <taxon>Pythiaceae</taxon>
        <taxon>Pythium</taxon>
    </lineage>
</organism>
<sequence>MSFDAWRKSAYYREAYNKHFLPSSTYKTENNEAGMFTMSGNAESPAVVEQKKRYEQALKDIEELKKKHPHATFSMKTPFALMTESEFQEYVNRNNINPKDLPLPARNETGVRPQNGSPDAGPATRAAQPGESVDWSNSNCVGEVRDQAQCALRSAAHQL</sequence>
<evidence type="ECO:0000256" key="1">
    <source>
        <dbReference type="SAM" id="MobiDB-lite"/>
    </source>
</evidence>